<sequence length="109" mass="11662">MAHWVPVQAPDCIAHAFVPAQVASQQPVSSATLAQWRSQADSDRAPSSVRQVAKSNPRSELIHQATCAQRNACDSHEESPELVRAGGARAPGMGEGRTNRRAAPRAPEE</sequence>
<reference evidence="2" key="1">
    <citation type="submission" date="2021-01" db="EMBL/GenBank/DDBJ databases">
        <authorList>
            <person name="Corre E."/>
            <person name="Pelletier E."/>
            <person name="Niang G."/>
            <person name="Scheremetjew M."/>
            <person name="Finn R."/>
            <person name="Kale V."/>
            <person name="Holt S."/>
            <person name="Cochrane G."/>
            <person name="Meng A."/>
            <person name="Brown T."/>
            <person name="Cohen L."/>
        </authorList>
    </citation>
    <scope>NUCLEOTIDE SEQUENCE</scope>
    <source>
        <strain evidence="2">UTEX LB 985</strain>
    </source>
</reference>
<evidence type="ECO:0000313" key="2">
    <source>
        <dbReference type="EMBL" id="CAD9401601.1"/>
    </source>
</evidence>
<accession>A0A7S2BMS0</accession>
<dbReference type="EMBL" id="HBGU01005152">
    <property type="protein sequence ID" value="CAD9401601.1"/>
    <property type="molecule type" value="Transcribed_RNA"/>
</dbReference>
<dbReference type="AlphaFoldDB" id="A0A7S2BMS0"/>
<feature type="region of interest" description="Disordered" evidence="1">
    <location>
        <begin position="33"/>
        <end position="57"/>
    </location>
</feature>
<gene>
    <name evidence="2" type="ORF">CBRE1094_LOCUS2764</name>
</gene>
<organism evidence="2">
    <name type="scientific">Haptolina brevifila</name>
    <dbReference type="NCBI Taxonomy" id="156173"/>
    <lineage>
        <taxon>Eukaryota</taxon>
        <taxon>Haptista</taxon>
        <taxon>Haptophyta</taxon>
        <taxon>Prymnesiophyceae</taxon>
        <taxon>Prymnesiales</taxon>
        <taxon>Prymnesiaceae</taxon>
        <taxon>Haptolina</taxon>
    </lineage>
</organism>
<feature type="region of interest" description="Disordered" evidence="1">
    <location>
        <begin position="71"/>
        <end position="109"/>
    </location>
</feature>
<evidence type="ECO:0000256" key="1">
    <source>
        <dbReference type="SAM" id="MobiDB-lite"/>
    </source>
</evidence>
<name>A0A7S2BMS0_9EUKA</name>
<feature type="compositionally biased region" description="Polar residues" evidence="1">
    <location>
        <begin position="48"/>
        <end position="57"/>
    </location>
</feature>
<protein>
    <submittedName>
        <fullName evidence="2">Uncharacterized protein</fullName>
    </submittedName>
</protein>
<proteinExistence type="predicted"/>